<comment type="caution">
    <text evidence="1">The sequence shown here is derived from an EMBL/GenBank/DDBJ whole genome shotgun (WGS) entry which is preliminary data.</text>
</comment>
<proteinExistence type="predicted"/>
<organism evidence="1 2">
    <name type="scientific">Alligator mississippiensis</name>
    <name type="common">American alligator</name>
    <dbReference type="NCBI Taxonomy" id="8496"/>
    <lineage>
        <taxon>Eukaryota</taxon>
        <taxon>Metazoa</taxon>
        <taxon>Chordata</taxon>
        <taxon>Craniata</taxon>
        <taxon>Vertebrata</taxon>
        <taxon>Euteleostomi</taxon>
        <taxon>Archelosauria</taxon>
        <taxon>Archosauria</taxon>
        <taxon>Crocodylia</taxon>
        <taxon>Alligatoridae</taxon>
        <taxon>Alligatorinae</taxon>
        <taxon>Alligator</taxon>
    </lineage>
</organism>
<evidence type="ECO:0000313" key="2">
    <source>
        <dbReference type="Proteomes" id="UP000050525"/>
    </source>
</evidence>
<accession>A0A151P2G8</accession>
<dbReference type="Proteomes" id="UP000050525">
    <property type="component" value="Unassembled WGS sequence"/>
</dbReference>
<dbReference type="EMBL" id="AKHW03001210">
    <property type="protein sequence ID" value="KYO43251.1"/>
    <property type="molecule type" value="Genomic_DNA"/>
</dbReference>
<sequence length="79" mass="9283">MRSSLAKIFLNAELGNPYNKAPAVTSGPKHYMHTQGNLPSYYLELPPSLDWKDHFERLKEKVPENRTEQNYNENYDQEQ</sequence>
<name>A0A151P2G8_ALLMI</name>
<evidence type="ECO:0000313" key="1">
    <source>
        <dbReference type="EMBL" id="KYO43251.1"/>
    </source>
</evidence>
<reference evidence="1 2" key="1">
    <citation type="journal article" date="2012" name="Genome Biol.">
        <title>Sequencing three crocodilian genomes to illuminate the evolution of archosaurs and amniotes.</title>
        <authorList>
            <person name="St John J.A."/>
            <person name="Braun E.L."/>
            <person name="Isberg S.R."/>
            <person name="Miles L.G."/>
            <person name="Chong A.Y."/>
            <person name="Gongora J."/>
            <person name="Dalzell P."/>
            <person name="Moran C."/>
            <person name="Bed'hom B."/>
            <person name="Abzhanov A."/>
            <person name="Burgess S.C."/>
            <person name="Cooksey A.M."/>
            <person name="Castoe T.A."/>
            <person name="Crawford N.G."/>
            <person name="Densmore L.D."/>
            <person name="Drew J.C."/>
            <person name="Edwards S.V."/>
            <person name="Faircloth B.C."/>
            <person name="Fujita M.K."/>
            <person name="Greenwold M.J."/>
            <person name="Hoffmann F.G."/>
            <person name="Howard J.M."/>
            <person name="Iguchi T."/>
            <person name="Janes D.E."/>
            <person name="Khan S.Y."/>
            <person name="Kohno S."/>
            <person name="de Koning A.J."/>
            <person name="Lance S.L."/>
            <person name="McCarthy F.M."/>
            <person name="McCormack J.E."/>
            <person name="Merchant M.E."/>
            <person name="Peterson D.G."/>
            <person name="Pollock D.D."/>
            <person name="Pourmand N."/>
            <person name="Raney B.J."/>
            <person name="Roessler K.A."/>
            <person name="Sanford J.R."/>
            <person name="Sawyer R.H."/>
            <person name="Schmidt C.J."/>
            <person name="Triplett E.W."/>
            <person name="Tuberville T.D."/>
            <person name="Venegas-Anaya M."/>
            <person name="Howard J.T."/>
            <person name="Jarvis E.D."/>
            <person name="Guillette L.J.Jr."/>
            <person name="Glenn T.C."/>
            <person name="Green R.E."/>
            <person name="Ray D.A."/>
        </authorList>
    </citation>
    <scope>NUCLEOTIDE SEQUENCE [LARGE SCALE GENOMIC DNA]</scope>
    <source>
        <strain evidence="1">KSC_2009_1</strain>
    </source>
</reference>
<protein>
    <submittedName>
        <fullName evidence="1">Uncharacterized protein</fullName>
    </submittedName>
</protein>
<dbReference type="AlphaFoldDB" id="A0A151P2G8"/>
<gene>
    <name evidence="1" type="ORF">Y1Q_0017561</name>
</gene>
<keyword evidence="2" id="KW-1185">Reference proteome</keyword>